<gene>
    <name evidence="2" type="ORF">SDC9_71655</name>
</gene>
<protein>
    <submittedName>
        <fullName evidence="2">Uncharacterized protein</fullName>
    </submittedName>
</protein>
<reference evidence="2" key="1">
    <citation type="submission" date="2019-08" db="EMBL/GenBank/DDBJ databases">
        <authorList>
            <person name="Kucharzyk K."/>
            <person name="Murdoch R.W."/>
            <person name="Higgins S."/>
            <person name="Loffler F."/>
        </authorList>
    </citation>
    <scope>NUCLEOTIDE SEQUENCE</scope>
</reference>
<accession>A0A644Y9D3</accession>
<keyword evidence="1" id="KW-0812">Transmembrane</keyword>
<proteinExistence type="predicted"/>
<organism evidence="2">
    <name type="scientific">bioreactor metagenome</name>
    <dbReference type="NCBI Taxonomy" id="1076179"/>
    <lineage>
        <taxon>unclassified sequences</taxon>
        <taxon>metagenomes</taxon>
        <taxon>ecological metagenomes</taxon>
    </lineage>
</organism>
<evidence type="ECO:0000256" key="1">
    <source>
        <dbReference type="SAM" id="Phobius"/>
    </source>
</evidence>
<name>A0A644Y9D3_9ZZZZ</name>
<keyword evidence="1" id="KW-0472">Membrane</keyword>
<evidence type="ECO:0000313" key="2">
    <source>
        <dbReference type="EMBL" id="MPM25165.1"/>
    </source>
</evidence>
<comment type="caution">
    <text evidence="2">The sequence shown here is derived from an EMBL/GenBank/DDBJ whole genome shotgun (WGS) entry which is preliminary data.</text>
</comment>
<dbReference type="AlphaFoldDB" id="A0A644Y9D3"/>
<sequence length="182" mass="21336">MYETKGEHLMRCYFHFPKQPSQRIQVQRLKKQSLYVLLALHLLATVSGYWFFHEIEQQQHSSLDHADQHQSIVLLENKRDQLKTKLKEYRETTIPTGSSLIQAYFLQYPILDDHGLYLTSMQLESDQTLTIQGVSTSIDDISYVLAHSPSSIWIHEQSNIRKKVGNGYDIFMKYRVNEDDSN</sequence>
<feature type="transmembrane region" description="Helical" evidence="1">
    <location>
        <begin position="33"/>
        <end position="52"/>
    </location>
</feature>
<dbReference type="EMBL" id="VSSQ01004429">
    <property type="protein sequence ID" value="MPM25165.1"/>
    <property type="molecule type" value="Genomic_DNA"/>
</dbReference>
<keyword evidence="1" id="KW-1133">Transmembrane helix</keyword>